<feature type="chain" id="PRO_5020331979" evidence="2">
    <location>
        <begin position="30"/>
        <end position="436"/>
    </location>
</feature>
<evidence type="ECO:0000313" key="4">
    <source>
        <dbReference type="Proteomes" id="UP000290218"/>
    </source>
</evidence>
<dbReference type="Pfam" id="PF02321">
    <property type="entry name" value="OEP"/>
    <property type="match status" value="1"/>
</dbReference>
<dbReference type="EMBL" id="SDHX01000001">
    <property type="protein sequence ID" value="RXK54387.1"/>
    <property type="molecule type" value="Genomic_DNA"/>
</dbReference>
<reference evidence="3 4" key="1">
    <citation type="submission" date="2019-01" db="EMBL/GenBank/DDBJ databases">
        <title>Lacunisphaera sp. strain TWA-58.</title>
        <authorList>
            <person name="Chen W.-M."/>
        </authorList>
    </citation>
    <scope>NUCLEOTIDE SEQUENCE [LARGE SCALE GENOMIC DNA]</scope>
    <source>
        <strain evidence="3 4">TWA-58</strain>
    </source>
</reference>
<dbReference type="InterPro" id="IPR010131">
    <property type="entry name" value="MdtP/NodT-like"/>
</dbReference>
<evidence type="ECO:0000256" key="2">
    <source>
        <dbReference type="SAM" id="SignalP"/>
    </source>
</evidence>
<dbReference type="InterPro" id="IPR003423">
    <property type="entry name" value="OMP_efflux"/>
</dbReference>
<keyword evidence="4" id="KW-1185">Reference proteome</keyword>
<evidence type="ECO:0000256" key="1">
    <source>
        <dbReference type="ARBA" id="ARBA00007613"/>
    </source>
</evidence>
<feature type="signal peptide" evidence="2">
    <location>
        <begin position="1"/>
        <end position="29"/>
    </location>
</feature>
<proteinExistence type="inferred from homology"/>
<dbReference type="Gene3D" id="1.20.1600.10">
    <property type="entry name" value="Outer membrane efflux proteins (OEP)"/>
    <property type="match status" value="1"/>
</dbReference>
<dbReference type="OrthoDB" id="180990at2"/>
<protein>
    <submittedName>
        <fullName evidence="3">TolC family protein</fullName>
    </submittedName>
</protein>
<comment type="similarity">
    <text evidence="1">Belongs to the outer membrane factor (OMF) (TC 1.B.17) family.</text>
</comment>
<accession>A0A4Q1C686</accession>
<dbReference type="RefSeq" id="WP_129045752.1">
    <property type="nucleotide sequence ID" value="NZ_SDHX01000001.1"/>
</dbReference>
<dbReference type="PANTHER" id="PTHR30203:SF24">
    <property type="entry name" value="BLR4935 PROTEIN"/>
    <property type="match status" value="1"/>
</dbReference>
<name>A0A4Q1C686_9BACT</name>
<evidence type="ECO:0000313" key="3">
    <source>
        <dbReference type="EMBL" id="RXK54387.1"/>
    </source>
</evidence>
<dbReference type="PANTHER" id="PTHR30203">
    <property type="entry name" value="OUTER MEMBRANE CATION EFFLUX PROTEIN"/>
    <property type="match status" value="1"/>
</dbReference>
<comment type="caution">
    <text evidence="3">The sequence shown here is derived from an EMBL/GenBank/DDBJ whole genome shotgun (WGS) entry which is preliminary data.</text>
</comment>
<gene>
    <name evidence="3" type="ORF">ESB00_00370</name>
</gene>
<sequence length="436" mass="46969">MKPIVSTPSHLIRPALGLMLLALAGVARAQSASDETAPAVSLSTLVSEITTKNPERQFYQEEIAAAKAGVRISSRLSDPELSFDIGQKRLKDSSGAKIGDGAVWSVSVTQTFEWPGRLSLRKAIANRQVELAELGVARFENALTARARTLAFGLYSANAKAAAIREVSDRFSALKETFLARDPAGVTPLLETRVIEASELALQRRATEAELAVQAALIELNQLRGVAVDAPLRVAAPALGFTSLPATSDLLAAAHEKNFDYRMRLVELEQQGFAVSLARNERYPGISVGPYLSRDNVGDRETIVGLGLSVPLPVTGRTGAAVDVANARRRQAEAAVLVALRELDREVITSALAFATKLAESRRWSPDAVHKFREAADLADRHYRTGAVPIATYVELQNSYLDAVEALFDTQSETLAAGLKVQQLTGIELNPVEIKP</sequence>
<organism evidence="3 4">
    <name type="scientific">Oleiharenicola lentus</name>
    <dbReference type="NCBI Taxonomy" id="2508720"/>
    <lineage>
        <taxon>Bacteria</taxon>
        <taxon>Pseudomonadati</taxon>
        <taxon>Verrucomicrobiota</taxon>
        <taxon>Opitutia</taxon>
        <taxon>Opitutales</taxon>
        <taxon>Opitutaceae</taxon>
        <taxon>Oleiharenicola</taxon>
    </lineage>
</organism>
<dbReference type="SUPFAM" id="SSF56954">
    <property type="entry name" value="Outer membrane efflux proteins (OEP)"/>
    <property type="match status" value="1"/>
</dbReference>
<keyword evidence="2" id="KW-0732">Signal</keyword>
<dbReference type="GO" id="GO:0015562">
    <property type="term" value="F:efflux transmembrane transporter activity"/>
    <property type="evidence" value="ECO:0007669"/>
    <property type="project" value="InterPro"/>
</dbReference>
<dbReference type="AlphaFoldDB" id="A0A4Q1C686"/>
<dbReference type="Proteomes" id="UP000290218">
    <property type="component" value="Unassembled WGS sequence"/>
</dbReference>